<keyword evidence="3" id="KW-1185">Reference proteome</keyword>
<dbReference type="AlphaFoldDB" id="A0A0D1D812"/>
<dbReference type="Proteomes" id="UP000032232">
    <property type="component" value="Unassembled WGS sequence"/>
</dbReference>
<proteinExistence type="predicted"/>
<accession>A0A0D1D812</accession>
<feature type="region of interest" description="Disordered" evidence="1">
    <location>
        <begin position="278"/>
        <end position="305"/>
    </location>
</feature>
<protein>
    <recommendedName>
        <fullName evidence="4">Sulfotransferase family protein</fullName>
    </recommendedName>
</protein>
<comment type="caution">
    <text evidence="2">The sequence shown here is derived from an EMBL/GenBank/DDBJ whole genome shotgun (WGS) entry which is preliminary data.</text>
</comment>
<evidence type="ECO:0000313" key="2">
    <source>
        <dbReference type="EMBL" id="KIT16088.1"/>
    </source>
</evidence>
<dbReference type="OrthoDB" id="8481769at2"/>
<sequence>METILHIGAHRTATSTLQRLISRNAGALASSGVAVWTPDRTRGGLLAGVMGDPGRRDPRRDLLAHRSAGRVAMHRSRLAGQGIHRLIVSDENMLGGLRENLALARLYPSAGARMARVAQAIPEVTQVHMSIRSPDTWWTSVFAFLMTRGFGPPDRATLDAILRGRRSWRHVIEDAAAALPRARISVASYEEWGHRPAEIFDAMTGLPPEHGGAAIVNATPPVALLQQRLHDEGSDDVLPVLGASYAPFGPDDRAALRAAYADDLAWLRDGADGLAEFRTRAARTAPPSDRKGRHHGRRSVAGPPR</sequence>
<dbReference type="RefSeq" id="WP_052500932.1">
    <property type="nucleotide sequence ID" value="NZ_FZPF01000004.1"/>
</dbReference>
<name>A0A0D1D812_9RHOB</name>
<gene>
    <name evidence="2" type="ORF">jaqu_23600</name>
</gene>
<reference evidence="2 3" key="1">
    <citation type="submission" date="2015-02" db="EMBL/GenBank/DDBJ databases">
        <title>Genome Sequence of Jannaschia aquimarina DSM28248, a member of the Roseobacter clade.</title>
        <authorList>
            <person name="Voget S."/>
            <person name="Daniel R."/>
        </authorList>
    </citation>
    <scope>NUCLEOTIDE SEQUENCE [LARGE SCALE GENOMIC DNA]</scope>
    <source>
        <strain evidence="2 3">GSW-M26</strain>
    </source>
</reference>
<dbReference type="SUPFAM" id="SSF52540">
    <property type="entry name" value="P-loop containing nucleoside triphosphate hydrolases"/>
    <property type="match status" value="1"/>
</dbReference>
<evidence type="ECO:0000313" key="3">
    <source>
        <dbReference type="Proteomes" id="UP000032232"/>
    </source>
</evidence>
<evidence type="ECO:0008006" key="4">
    <source>
        <dbReference type="Google" id="ProtNLM"/>
    </source>
</evidence>
<organism evidence="2 3">
    <name type="scientific">Jannaschia aquimarina</name>
    <dbReference type="NCBI Taxonomy" id="935700"/>
    <lineage>
        <taxon>Bacteria</taxon>
        <taxon>Pseudomonadati</taxon>
        <taxon>Pseudomonadota</taxon>
        <taxon>Alphaproteobacteria</taxon>
        <taxon>Rhodobacterales</taxon>
        <taxon>Roseobacteraceae</taxon>
        <taxon>Jannaschia</taxon>
    </lineage>
</organism>
<dbReference type="EMBL" id="JYFE01000041">
    <property type="protein sequence ID" value="KIT16088.1"/>
    <property type="molecule type" value="Genomic_DNA"/>
</dbReference>
<evidence type="ECO:0000256" key="1">
    <source>
        <dbReference type="SAM" id="MobiDB-lite"/>
    </source>
</evidence>
<dbReference type="PATRIC" id="fig|935700.4.peg.2430"/>
<dbReference type="STRING" id="935700.jaqu_23600"/>
<dbReference type="InterPro" id="IPR027417">
    <property type="entry name" value="P-loop_NTPase"/>
</dbReference>